<organism evidence="1 2">
    <name type="scientific">Microtus ochrogaster</name>
    <name type="common">Prairie vole</name>
    <dbReference type="NCBI Taxonomy" id="79684"/>
    <lineage>
        <taxon>Eukaryota</taxon>
        <taxon>Metazoa</taxon>
        <taxon>Chordata</taxon>
        <taxon>Craniata</taxon>
        <taxon>Vertebrata</taxon>
        <taxon>Euteleostomi</taxon>
        <taxon>Mammalia</taxon>
        <taxon>Eutheria</taxon>
        <taxon>Euarchontoglires</taxon>
        <taxon>Glires</taxon>
        <taxon>Rodentia</taxon>
        <taxon>Myomorpha</taxon>
        <taxon>Muroidea</taxon>
        <taxon>Cricetidae</taxon>
        <taxon>Arvicolinae</taxon>
        <taxon>Microtus</taxon>
    </lineage>
</organism>
<sequence>MGYSVVAGAAGRLLFGYDSFGNVCGKRNSPVEGAPLSGQDMTLKKHVFFMNACDLEVKDQWLGPTALCVSSCPEKQLDTLEEVQLFADINGRC</sequence>
<dbReference type="EMBL" id="JAATJU010024384">
    <property type="protein sequence ID" value="KAH0505794.1"/>
    <property type="molecule type" value="Genomic_DNA"/>
</dbReference>
<proteinExistence type="predicted"/>
<gene>
    <name evidence="1" type="ORF">LTLLF_176345</name>
</gene>
<dbReference type="AlphaFoldDB" id="A0A8J6KQE5"/>
<comment type="caution">
    <text evidence="1">The sequence shown here is derived from an EMBL/GenBank/DDBJ whole genome shotgun (WGS) entry which is preliminary data.</text>
</comment>
<dbReference type="Proteomes" id="UP000710432">
    <property type="component" value="Unassembled WGS sequence"/>
</dbReference>
<protein>
    <submittedName>
        <fullName evidence="1">Choline transporter-like protein 3</fullName>
    </submittedName>
</protein>
<evidence type="ECO:0000313" key="2">
    <source>
        <dbReference type="Proteomes" id="UP000710432"/>
    </source>
</evidence>
<name>A0A8J6KQE5_MICOH</name>
<accession>A0A8J6KQE5</accession>
<evidence type="ECO:0000313" key="1">
    <source>
        <dbReference type="EMBL" id="KAH0505794.1"/>
    </source>
</evidence>
<reference evidence="1" key="1">
    <citation type="submission" date="2020-03" db="EMBL/GenBank/DDBJ databases">
        <title>Studies in the Genomics of Life Span.</title>
        <authorList>
            <person name="Glass D."/>
        </authorList>
    </citation>
    <scope>NUCLEOTIDE SEQUENCE</scope>
    <source>
        <strain evidence="1">LTLLF</strain>
        <tissue evidence="1">Muscle</tissue>
    </source>
</reference>